<accession>A0A8J2MDL9</accession>
<evidence type="ECO:0000313" key="3">
    <source>
        <dbReference type="Proteomes" id="UP000746747"/>
    </source>
</evidence>
<dbReference type="Proteomes" id="UP000746747">
    <property type="component" value="Unassembled WGS sequence"/>
</dbReference>
<name>A0A8J2MDL9_9BILA</name>
<proteinExistence type="predicted"/>
<dbReference type="AlphaFoldDB" id="A0A8J2MDL9"/>
<organism evidence="2 3">
    <name type="scientific">Cercopithifilaria johnstoni</name>
    <dbReference type="NCBI Taxonomy" id="2874296"/>
    <lineage>
        <taxon>Eukaryota</taxon>
        <taxon>Metazoa</taxon>
        <taxon>Ecdysozoa</taxon>
        <taxon>Nematoda</taxon>
        <taxon>Chromadorea</taxon>
        <taxon>Rhabditida</taxon>
        <taxon>Spirurina</taxon>
        <taxon>Spiruromorpha</taxon>
        <taxon>Filarioidea</taxon>
        <taxon>Onchocercidae</taxon>
        <taxon>Cercopithifilaria</taxon>
    </lineage>
</organism>
<gene>
    <name evidence="2" type="ORF">CJOHNSTONI_LOCUS10463</name>
</gene>
<dbReference type="EMBL" id="CAKAEH010002071">
    <property type="protein sequence ID" value="CAG9541001.1"/>
    <property type="molecule type" value="Genomic_DNA"/>
</dbReference>
<evidence type="ECO:0000256" key="1">
    <source>
        <dbReference type="SAM" id="Phobius"/>
    </source>
</evidence>
<protein>
    <submittedName>
        <fullName evidence="2">Uncharacterized protein</fullName>
    </submittedName>
</protein>
<evidence type="ECO:0000313" key="2">
    <source>
        <dbReference type="EMBL" id="CAG9541001.1"/>
    </source>
</evidence>
<comment type="caution">
    <text evidence="2">The sequence shown here is derived from an EMBL/GenBank/DDBJ whole genome shotgun (WGS) entry which is preliminary data.</text>
</comment>
<dbReference type="OrthoDB" id="5785439at2759"/>
<keyword evidence="3" id="KW-1185">Reference proteome</keyword>
<reference evidence="2" key="1">
    <citation type="submission" date="2021-09" db="EMBL/GenBank/DDBJ databases">
        <authorList>
            <consortium name="Pathogen Informatics"/>
        </authorList>
    </citation>
    <scope>NUCLEOTIDE SEQUENCE</scope>
</reference>
<sequence>MLLPESRAISRIRERRRERILRNSDQRIRRILSGPNGTEVRNAPALEGGEGFKDLVHSYETPIRIDFAIGSFLFVDTEYYLALDYFLHYLSSLCDADGYFCSRLRLVLNIDLLSHAGAIVQNLWCFTKESLMVALSFILFNVLFCILALIVGKCCSF</sequence>
<feature type="transmembrane region" description="Helical" evidence="1">
    <location>
        <begin position="131"/>
        <end position="151"/>
    </location>
</feature>
<keyword evidence="1" id="KW-1133">Transmembrane helix</keyword>
<keyword evidence="1" id="KW-0812">Transmembrane</keyword>
<keyword evidence="1" id="KW-0472">Membrane</keyword>